<reference evidence="1 2" key="1">
    <citation type="submission" date="2020-02" db="EMBL/GenBank/DDBJ databases">
        <authorList>
            <person name="Ferguson B K."/>
        </authorList>
    </citation>
    <scope>NUCLEOTIDE SEQUENCE [LARGE SCALE GENOMIC DNA]</scope>
</reference>
<dbReference type="PANTHER" id="PTHR11439:SF483">
    <property type="entry name" value="PEPTIDE SYNTHASE GLIP-LIKE, PUTATIVE (AFU_ORTHOLOGUE AFUA_3G12920)-RELATED"/>
    <property type="match status" value="1"/>
</dbReference>
<dbReference type="EMBL" id="CADCXU010006717">
    <property type="protein sequence ID" value="CAA9998248.1"/>
    <property type="molecule type" value="Genomic_DNA"/>
</dbReference>
<dbReference type="OrthoDB" id="413361at2759"/>
<dbReference type="Proteomes" id="UP000479000">
    <property type="component" value="Unassembled WGS sequence"/>
</dbReference>
<evidence type="ECO:0000313" key="1">
    <source>
        <dbReference type="EMBL" id="CAA9998248.1"/>
    </source>
</evidence>
<dbReference type="PANTHER" id="PTHR11439">
    <property type="entry name" value="GAG-POL-RELATED RETROTRANSPOSON"/>
    <property type="match status" value="1"/>
</dbReference>
<evidence type="ECO:0000313" key="2">
    <source>
        <dbReference type="Proteomes" id="UP000479000"/>
    </source>
</evidence>
<protein>
    <recommendedName>
        <fullName evidence="3">Reverse transcriptase Ty1/copia-type domain-containing protein</fullName>
    </recommendedName>
</protein>
<dbReference type="AlphaFoldDB" id="A0A6H5G606"/>
<feature type="non-terminal residue" evidence="1">
    <location>
        <position position="140"/>
    </location>
</feature>
<dbReference type="CDD" id="cd09272">
    <property type="entry name" value="RNase_HI_RT_Ty1"/>
    <property type="match status" value="1"/>
</dbReference>
<organism evidence="1 2">
    <name type="scientific">Nesidiocoris tenuis</name>
    <dbReference type="NCBI Taxonomy" id="355587"/>
    <lineage>
        <taxon>Eukaryota</taxon>
        <taxon>Metazoa</taxon>
        <taxon>Ecdysozoa</taxon>
        <taxon>Arthropoda</taxon>
        <taxon>Hexapoda</taxon>
        <taxon>Insecta</taxon>
        <taxon>Pterygota</taxon>
        <taxon>Neoptera</taxon>
        <taxon>Paraneoptera</taxon>
        <taxon>Hemiptera</taxon>
        <taxon>Heteroptera</taxon>
        <taxon>Panheteroptera</taxon>
        <taxon>Cimicomorpha</taxon>
        <taxon>Miridae</taxon>
        <taxon>Dicyphina</taxon>
        <taxon>Nesidiocoris</taxon>
    </lineage>
</organism>
<name>A0A6H5G606_9HEMI</name>
<gene>
    <name evidence="1" type="ORF">NTEN_LOCUS4531</name>
</gene>
<keyword evidence="2" id="KW-1185">Reference proteome</keyword>
<sequence>MENCKPVSIPQETSLKLNKPQTLDEKLPFRSLIGSLMYRAIATRPDIAHSVSFLSQFNQNHAEDHWKAAKRILRYLSGTKEVGLVYKKTSELLHGYSDSDWGNNIIDRHSYSGYLFKFGGAAISWEARKQRSVARSSVEA</sequence>
<proteinExistence type="predicted"/>
<evidence type="ECO:0008006" key="3">
    <source>
        <dbReference type="Google" id="ProtNLM"/>
    </source>
</evidence>
<accession>A0A6H5G606</accession>